<dbReference type="EMBL" id="QLSV01000010">
    <property type="protein sequence ID" value="RAR47283.1"/>
    <property type="molecule type" value="Genomic_DNA"/>
</dbReference>
<proteinExistence type="predicted"/>
<name>A0A328WMC2_9FLAO</name>
<organism evidence="1 2">
    <name type="scientific">Flavobacterium lacus</name>
    <dbReference type="NCBI Taxonomy" id="1353778"/>
    <lineage>
        <taxon>Bacteria</taxon>
        <taxon>Pseudomonadati</taxon>
        <taxon>Bacteroidota</taxon>
        <taxon>Flavobacteriia</taxon>
        <taxon>Flavobacteriales</taxon>
        <taxon>Flavobacteriaceae</taxon>
        <taxon>Flavobacterium</taxon>
    </lineage>
</organism>
<gene>
    <name evidence="1" type="ORF">B0I10_11077</name>
</gene>
<dbReference type="AlphaFoldDB" id="A0A328WMC2"/>
<keyword evidence="2" id="KW-1185">Reference proteome</keyword>
<reference evidence="1 2" key="1">
    <citation type="submission" date="2018-06" db="EMBL/GenBank/DDBJ databases">
        <title>Genomic Encyclopedia of Type Strains, Phase III (KMG-III): the genomes of soil and plant-associated and newly described type strains.</title>
        <authorList>
            <person name="Whitman W."/>
        </authorList>
    </citation>
    <scope>NUCLEOTIDE SEQUENCE [LARGE SCALE GENOMIC DNA]</scope>
    <source>
        <strain evidence="1 2">CGMCC 1.12504</strain>
    </source>
</reference>
<evidence type="ECO:0000313" key="2">
    <source>
        <dbReference type="Proteomes" id="UP000249518"/>
    </source>
</evidence>
<dbReference type="Proteomes" id="UP000249518">
    <property type="component" value="Unassembled WGS sequence"/>
</dbReference>
<comment type="caution">
    <text evidence="1">The sequence shown here is derived from an EMBL/GenBank/DDBJ whole genome shotgun (WGS) entry which is preliminary data.</text>
</comment>
<accession>A0A328WMC2</accession>
<protein>
    <submittedName>
        <fullName evidence="1">Uncharacterized protein</fullName>
    </submittedName>
</protein>
<evidence type="ECO:0000313" key="1">
    <source>
        <dbReference type="EMBL" id="RAR47283.1"/>
    </source>
</evidence>
<sequence>MLFREIKNPIFVYYFDTLMKKILGFFVLLLSLNACDDGDFNIESFDFTTASTNSCNSGESGFFIYRINDNEALIIQIPENSFRNEITPPGVPRIINITGTNKVFYRLYNGSLSANVICNTIPPATPTVSTEWNAVSGDIEISTFVNKQVNETTNASEITGYTHTIVLRNVNFDTGNGNQQLFTELVFGDYVTSSFRQGNYNINITSCNIAPVGLDPIYDYSYLFKIPTTGPSTPANVPPQAMTLKIDPNLFVAEATSENNPPRTDIIDGDLNVLKIIYYGSSISSELLCANETPTPLEEFISEDGVTGISGIIEVRTTIEYEIPTDNLSPVIGHRHKITLKNVTMTKVVLPSQLPVSFNLGDVYEFGEFVINLP</sequence>